<dbReference type="AlphaFoldDB" id="A0A410VHH8"/>
<evidence type="ECO:0000313" key="2">
    <source>
        <dbReference type="Proteomes" id="UP000625079"/>
    </source>
</evidence>
<dbReference type="Proteomes" id="UP000625079">
    <property type="component" value="Unassembled WGS sequence"/>
</dbReference>
<reference evidence="1" key="2">
    <citation type="submission" date="2022-12" db="EMBL/GenBank/DDBJ databases">
        <authorList>
            <person name="Sun Q."/>
            <person name="Zhou Y."/>
        </authorList>
    </citation>
    <scope>NUCLEOTIDE SEQUENCE</scope>
    <source>
        <strain evidence="1">CGMCC 1.15034</strain>
    </source>
</reference>
<dbReference type="EMBL" id="BMHC01000020">
    <property type="protein sequence ID" value="GGI31293.1"/>
    <property type="molecule type" value="Genomic_DNA"/>
</dbReference>
<dbReference type="RefSeq" id="WP_128929777.1">
    <property type="nucleotide sequence ID" value="NZ_BMHC01000020.1"/>
</dbReference>
<name>A0A410VHH8_9BRAD</name>
<gene>
    <name evidence="1" type="ORF">GCM10010987_63700</name>
</gene>
<dbReference type="OrthoDB" id="7056009at2"/>
<dbReference type="Gene3D" id="3.40.50.150">
    <property type="entry name" value="Vaccinia Virus protein VP39"/>
    <property type="match status" value="1"/>
</dbReference>
<reference evidence="1" key="1">
    <citation type="journal article" date="2014" name="Int. J. Syst. Evol. Microbiol.">
        <title>Complete genome sequence of Corynebacterium casei LMG S-19264T (=DSM 44701T), isolated from a smear-ripened cheese.</title>
        <authorList>
            <consortium name="US DOE Joint Genome Institute (JGI-PGF)"/>
            <person name="Walter F."/>
            <person name="Albersmeier A."/>
            <person name="Kalinowski J."/>
            <person name="Ruckert C."/>
        </authorList>
    </citation>
    <scope>NUCLEOTIDE SEQUENCE</scope>
    <source>
        <strain evidence="1">CGMCC 1.15034</strain>
    </source>
</reference>
<accession>A0A410VHH8</accession>
<comment type="caution">
    <text evidence="1">The sequence shown here is derived from an EMBL/GenBank/DDBJ whole genome shotgun (WGS) entry which is preliminary data.</text>
</comment>
<evidence type="ECO:0000313" key="1">
    <source>
        <dbReference type="EMBL" id="GGI31293.1"/>
    </source>
</evidence>
<protein>
    <submittedName>
        <fullName evidence="1">Uncharacterized protein</fullName>
    </submittedName>
</protein>
<proteinExistence type="predicted"/>
<dbReference type="GeneID" id="39480823"/>
<organism evidence="1 2">
    <name type="scientific">Bradyrhizobium guangdongense</name>
    <dbReference type="NCBI Taxonomy" id="1325090"/>
    <lineage>
        <taxon>Bacteria</taxon>
        <taxon>Pseudomonadati</taxon>
        <taxon>Pseudomonadota</taxon>
        <taxon>Alphaproteobacteria</taxon>
        <taxon>Hyphomicrobiales</taxon>
        <taxon>Nitrobacteraceae</taxon>
        <taxon>Bradyrhizobium</taxon>
    </lineage>
</organism>
<dbReference type="InterPro" id="IPR029063">
    <property type="entry name" value="SAM-dependent_MTases_sf"/>
</dbReference>
<sequence>MRPNYLFGMRQAARQAKALQIPEIAAIEFGVAGGMGLLEMEQVAESLQAETGVRFRLYGFDLETGLPPSDDYRDLPYLWRAGFFKMDRAKLERQLKRATLIIGNVGETVLAFIERYSPPVIGFVSFDLDLYTSTKPALNLFNSAASHFLPRTFCYFDDIVGDLDEVHCEWVGELLAIREFNDAHAARKIAKINGLSWKFGAPTQWHDQIFVLHLFDHPAYKQYINERTDWQLPLPE</sequence>